<sequence length="398" mass="45849">MESLDNLNDELRNLLLQHFQIVATHSQRQDQWYKRSYQSFVSEHGSQKPLIVVPRDSREEWVPHVRRFAALLVNELEIAGKEPRAKEHPSETKLFSNQVLDESHARPLCRAICGSKLMTPDMMQMAWWTSNTRLSNRYGDSHRCGRLEGVQALITCGEAEPLLRLAALPEIQQEKPKSRSLWCLSLKGEWGTILPDIITIFLFLGLLDAFPKEFVPKYWVPVAFWIENCPFRRYIDALGGNIPDSPDAVRRQMNHCTAAMKAAQAWCTKDGFDPIDWEGIFMDRFLYILGFEAWNRTREGEGYLGCDLNVTKTAKSLSRVGKEYLDDEDSSAQQGQSQKVGSSSKPMDPLKLREPKQEVVPELNEGERQEQEKLAVLESYEQDYGRKRSTKYLIRHKD</sequence>
<evidence type="ECO:0000313" key="2">
    <source>
        <dbReference type="EMBL" id="KAH7235504.1"/>
    </source>
</evidence>
<name>A0A8K0RMB1_9HYPO</name>
<protein>
    <submittedName>
        <fullName evidence="2">Uncharacterized protein</fullName>
    </submittedName>
</protein>
<dbReference type="AlphaFoldDB" id="A0A8K0RMB1"/>
<evidence type="ECO:0000313" key="3">
    <source>
        <dbReference type="Proteomes" id="UP000813427"/>
    </source>
</evidence>
<reference evidence="2" key="1">
    <citation type="journal article" date="2021" name="Nat. Commun.">
        <title>Genetic determinants of endophytism in the Arabidopsis root mycobiome.</title>
        <authorList>
            <person name="Mesny F."/>
            <person name="Miyauchi S."/>
            <person name="Thiergart T."/>
            <person name="Pickel B."/>
            <person name="Atanasova L."/>
            <person name="Karlsson M."/>
            <person name="Huettel B."/>
            <person name="Barry K.W."/>
            <person name="Haridas S."/>
            <person name="Chen C."/>
            <person name="Bauer D."/>
            <person name="Andreopoulos W."/>
            <person name="Pangilinan J."/>
            <person name="LaButti K."/>
            <person name="Riley R."/>
            <person name="Lipzen A."/>
            <person name="Clum A."/>
            <person name="Drula E."/>
            <person name="Henrissat B."/>
            <person name="Kohler A."/>
            <person name="Grigoriev I.V."/>
            <person name="Martin F.M."/>
            <person name="Hacquard S."/>
        </authorList>
    </citation>
    <scope>NUCLEOTIDE SEQUENCE</scope>
    <source>
        <strain evidence="2">MPI-SDFR-AT-0068</strain>
    </source>
</reference>
<evidence type="ECO:0000256" key="1">
    <source>
        <dbReference type="SAM" id="MobiDB-lite"/>
    </source>
</evidence>
<feature type="compositionally biased region" description="Basic and acidic residues" evidence="1">
    <location>
        <begin position="348"/>
        <end position="372"/>
    </location>
</feature>
<proteinExistence type="predicted"/>
<dbReference type="EMBL" id="JAGPXF010000007">
    <property type="protein sequence ID" value="KAH7235504.1"/>
    <property type="molecule type" value="Genomic_DNA"/>
</dbReference>
<dbReference type="OrthoDB" id="5138970at2759"/>
<comment type="caution">
    <text evidence="2">The sequence shown here is derived from an EMBL/GenBank/DDBJ whole genome shotgun (WGS) entry which is preliminary data.</text>
</comment>
<gene>
    <name evidence="2" type="ORF">BKA59DRAFT_278337</name>
</gene>
<feature type="compositionally biased region" description="Low complexity" evidence="1">
    <location>
        <begin position="331"/>
        <end position="345"/>
    </location>
</feature>
<keyword evidence="3" id="KW-1185">Reference proteome</keyword>
<feature type="region of interest" description="Disordered" evidence="1">
    <location>
        <begin position="322"/>
        <end position="372"/>
    </location>
</feature>
<dbReference type="Proteomes" id="UP000813427">
    <property type="component" value="Unassembled WGS sequence"/>
</dbReference>
<organism evidence="2 3">
    <name type="scientific">Fusarium tricinctum</name>
    <dbReference type="NCBI Taxonomy" id="61284"/>
    <lineage>
        <taxon>Eukaryota</taxon>
        <taxon>Fungi</taxon>
        <taxon>Dikarya</taxon>
        <taxon>Ascomycota</taxon>
        <taxon>Pezizomycotina</taxon>
        <taxon>Sordariomycetes</taxon>
        <taxon>Hypocreomycetidae</taxon>
        <taxon>Hypocreales</taxon>
        <taxon>Nectriaceae</taxon>
        <taxon>Fusarium</taxon>
        <taxon>Fusarium tricinctum species complex</taxon>
    </lineage>
</organism>
<accession>A0A8K0RMB1</accession>